<feature type="binding site" evidence="2">
    <location>
        <begin position="63"/>
        <end position="65"/>
    </location>
    <ligand>
        <name>substrate</name>
    </ligand>
</feature>
<feature type="active site" evidence="2">
    <location>
        <position position="18"/>
    </location>
</feature>
<comment type="cofactor">
    <cofactor evidence="2">
        <name>Mg(2+)</name>
        <dbReference type="ChEBI" id="CHEBI:18420"/>
    </cofactor>
    <text evidence="2">Binds 2 magnesium ions per subunit.</text>
</comment>
<dbReference type="GO" id="GO:0000287">
    <property type="term" value="F:magnesium ion binding"/>
    <property type="evidence" value="ECO:0007669"/>
    <property type="project" value="UniProtKB-UniRule"/>
</dbReference>
<dbReference type="InterPro" id="IPR036424">
    <property type="entry name" value="UPP_synth-like_sf"/>
</dbReference>
<proteinExistence type="inferred from homology"/>
<dbReference type="InterPro" id="IPR018520">
    <property type="entry name" value="UPP_synth-like_CS"/>
</dbReference>
<comment type="function">
    <text evidence="2">Catalyzes the condensation of isopentenyl diphosphate (IPP) with allylic pyrophosphates generating different type of terpenoids.</text>
</comment>
<feature type="binding site" evidence="2">
    <location>
        <position position="31"/>
    </location>
    <ligand>
        <name>substrate</name>
    </ligand>
</feature>
<dbReference type="KEGG" id="fwa:DCMF_06855"/>
<dbReference type="Pfam" id="PF01255">
    <property type="entry name" value="Prenyltransf"/>
    <property type="match status" value="1"/>
</dbReference>
<evidence type="ECO:0000256" key="1">
    <source>
        <dbReference type="ARBA" id="ARBA00022679"/>
    </source>
</evidence>
<keyword evidence="4" id="KW-1185">Reference proteome</keyword>
<comment type="similarity">
    <text evidence="2">Belongs to the UPP synthase family.</text>
</comment>
<accession>A0A3G1L1B6</accession>
<organism evidence="3 4">
    <name type="scientific">Formimonas warabiya</name>
    <dbReference type="NCBI Taxonomy" id="1761012"/>
    <lineage>
        <taxon>Bacteria</taxon>
        <taxon>Bacillati</taxon>
        <taxon>Bacillota</taxon>
        <taxon>Clostridia</taxon>
        <taxon>Eubacteriales</taxon>
        <taxon>Peptococcaceae</taxon>
        <taxon>Candidatus Formimonas</taxon>
    </lineage>
</organism>
<feature type="binding site" evidence="2">
    <location>
        <position position="35"/>
    </location>
    <ligand>
        <name>substrate</name>
    </ligand>
</feature>
<dbReference type="PROSITE" id="PS01066">
    <property type="entry name" value="UPP_SYNTHASE"/>
    <property type="match status" value="1"/>
</dbReference>
<feature type="binding site" evidence="2">
    <location>
        <position position="23"/>
    </location>
    <ligand>
        <name>substrate</name>
    </ligand>
</feature>
<gene>
    <name evidence="3" type="ORF">DCMF_06855</name>
</gene>
<dbReference type="NCBIfam" id="TIGR00055">
    <property type="entry name" value="uppS"/>
    <property type="match status" value="1"/>
</dbReference>
<comment type="subunit">
    <text evidence="2">Homodimer.</text>
</comment>
<feature type="binding site" evidence="2">
    <location>
        <begin position="192"/>
        <end position="194"/>
    </location>
    <ligand>
        <name>substrate</name>
    </ligand>
</feature>
<keyword evidence="2" id="KW-0479">Metal-binding</keyword>
<dbReference type="NCBIfam" id="NF011405">
    <property type="entry name" value="PRK14830.1"/>
    <property type="match status" value="1"/>
</dbReference>
<dbReference type="Gene3D" id="3.40.1180.10">
    <property type="entry name" value="Decaprenyl diphosphate synthase-like"/>
    <property type="match status" value="1"/>
</dbReference>
<feature type="binding site" evidence="2">
    <location>
        <position position="205"/>
    </location>
    <ligand>
        <name>Mg(2+)</name>
        <dbReference type="ChEBI" id="CHEBI:18420"/>
    </ligand>
</feature>
<keyword evidence="2" id="KW-0460">Magnesium</keyword>
<dbReference type="PANTHER" id="PTHR10291:SF0">
    <property type="entry name" value="DEHYDRODOLICHYL DIPHOSPHATE SYNTHASE 2"/>
    <property type="match status" value="1"/>
</dbReference>
<reference evidence="3 4" key="1">
    <citation type="submission" date="2016-10" db="EMBL/GenBank/DDBJ databases">
        <title>Complete Genome Sequence of Peptococcaceae strain DCMF.</title>
        <authorList>
            <person name="Edwards R.J."/>
            <person name="Holland S.I."/>
            <person name="Deshpande N.P."/>
            <person name="Wong Y.K."/>
            <person name="Ertan H."/>
            <person name="Manefield M."/>
            <person name="Russell T.L."/>
            <person name="Lee M.J."/>
        </authorList>
    </citation>
    <scope>NUCLEOTIDE SEQUENCE [LARGE SCALE GENOMIC DNA]</scope>
    <source>
        <strain evidence="3 4">DCMF</strain>
    </source>
</reference>
<name>A0A3G1L1B6_FORW1</name>
<feature type="active site" description="Proton acceptor" evidence="2">
    <location>
        <position position="66"/>
    </location>
</feature>
<dbReference type="EC" id="2.5.1.-" evidence="2"/>
<evidence type="ECO:0000256" key="2">
    <source>
        <dbReference type="HAMAP-Rule" id="MF_01139"/>
    </source>
</evidence>
<keyword evidence="1 2" id="KW-0808">Transferase</keyword>
<protein>
    <recommendedName>
        <fullName evidence="2">Isoprenyl transferase</fullName>
        <ecNumber evidence="2">2.5.1.-</ecNumber>
    </recommendedName>
</protein>
<feature type="binding site" evidence="2">
    <location>
        <position position="69"/>
    </location>
    <ligand>
        <name>substrate</name>
    </ligand>
</feature>
<dbReference type="HAMAP" id="MF_01139">
    <property type="entry name" value="ISPT"/>
    <property type="match status" value="1"/>
</dbReference>
<feature type="binding site" evidence="2">
    <location>
        <position position="186"/>
    </location>
    <ligand>
        <name>substrate</name>
    </ligand>
</feature>
<dbReference type="PANTHER" id="PTHR10291">
    <property type="entry name" value="DEHYDRODOLICHYL DIPHOSPHATE SYNTHASE FAMILY MEMBER"/>
    <property type="match status" value="1"/>
</dbReference>
<evidence type="ECO:0000313" key="4">
    <source>
        <dbReference type="Proteomes" id="UP000323521"/>
    </source>
</evidence>
<dbReference type="InterPro" id="IPR001441">
    <property type="entry name" value="UPP_synth-like"/>
</dbReference>
<dbReference type="CDD" id="cd00475">
    <property type="entry name" value="Cis_IPPS"/>
    <property type="match status" value="1"/>
</dbReference>
<evidence type="ECO:0000313" key="3">
    <source>
        <dbReference type="EMBL" id="ATW28419.1"/>
    </source>
</evidence>
<feature type="binding site" evidence="2">
    <location>
        <position position="18"/>
    </location>
    <ligand>
        <name>Mg(2+)</name>
        <dbReference type="ChEBI" id="CHEBI:18420"/>
    </ligand>
</feature>
<dbReference type="GO" id="GO:0005829">
    <property type="term" value="C:cytosol"/>
    <property type="evidence" value="ECO:0007669"/>
    <property type="project" value="TreeGrafter"/>
</dbReference>
<dbReference type="GO" id="GO:0016094">
    <property type="term" value="P:polyprenol biosynthetic process"/>
    <property type="evidence" value="ECO:0007669"/>
    <property type="project" value="TreeGrafter"/>
</dbReference>
<dbReference type="Proteomes" id="UP000323521">
    <property type="component" value="Chromosome"/>
</dbReference>
<dbReference type="SUPFAM" id="SSF64005">
    <property type="entry name" value="Undecaprenyl diphosphate synthase"/>
    <property type="match status" value="1"/>
</dbReference>
<dbReference type="GO" id="GO:0030145">
    <property type="term" value="F:manganese ion binding"/>
    <property type="evidence" value="ECO:0007669"/>
    <property type="project" value="TreeGrafter"/>
</dbReference>
<dbReference type="FunFam" id="3.40.1180.10:FF:000001">
    <property type="entry name" value="(2E,6E)-farnesyl-diphosphate-specific ditrans,polycis-undecaprenyl-diphosphate synthase"/>
    <property type="match status" value="1"/>
</dbReference>
<dbReference type="EMBL" id="CP017634">
    <property type="protein sequence ID" value="ATW28419.1"/>
    <property type="molecule type" value="Genomic_DNA"/>
</dbReference>
<feature type="binding site" evidence="2">
    <location>
        <position position="67"/>
    </location>
    <ligand>
        <name>substrate</name>
    </ligand>
</feature>
<feature type="binding site" evidence="2">
    <location>
        <begin position="19"/>
        <end position="22"/>
    </location>
    <ligand>
        <name>substrate</name>
    </ligand>
</feature>
<dbReference type="GO" id="GO:0008834">
    <property type="term" value="F:ditrans,polycis-undecaprenyl-diphosphate synthase [(2E,6E)-farnesyl-diphosphate specific] activity"/>
    <property type="evidence" value="ECO:0007669"/>
    <property type="project" value="TreeGrafter"/>
</dbReference>
<dbReference type="AlphaFoldDB" id="A0A3G1L1B6"/>
<sequence length="238" mass="27548">MAKLDRTRLPQHLAIIMDGNGRWAQKRGLPRTAGHRYGVEALRKVIEACVELKIKVLTVYTFSTENWKRPKEEVSVLMNLIVEYLRNELSELHAQNIKIRSIGYINELPEEAREELLKAERTTRENSGLNLNVALNYGGRMEIVEAVRAIGKEIEAGKLKSSQVTEDLFAAHLFTAGQPEPDLLIRPSGELRISNFLLWQLAYAEFYYTNIYWPDFNKTELYKAIYDFQKRNRRYGGI</sequence>